<reference evidence="1 2" key="1">
    <citation type="submission" date="2022-05" db="EMBL/GenBank/DDBJ databases">
        <title>A multi-omics perspective on studying reproductive biology in Daphnia sinensis.</title>
        <authorList>
            <person name="Jia J."/>
        </authorList>
    </citation>
    <scope>NUCLEOTIDE SEQUENCE [LARGE SCALE GENOMIC DNA]</scope>
    <source>
        <strain evidence="1 2">WSL</strain>
    </source>
</reference>
<dbReference type="Proteomes" id="UP000820818">
    <property type="component" value="Linkage Group LG10"/>
</dbReference>
<dbReference type="EMBL" id="WJBH02000010">
    <property type="protein sequence ID" value="KAI9551354.1"/>
    <property type="molecule type" value="Genomic_DNA"/>
</dbReference>
<proteinExistence type="predicted"/>
<sequence>MEQKLTTACSVMPMMINNKELENLRQFRMPKLPPSPSNSLGLHRVMRWRPWNESTTSNFYSYAVSAAGELDRWNKEMDVEEREISRPIGKLITNVRVVADAVKRNNRRRITTTSASDTKNNQTKLLNVDFLLT</sequence>
<gene>
    <name evidence="1" type="ORF">GHT06_021687</name>
</gene>
<comment type="caution">
    <text evidence="1">The sequence shown here is derived from an EMBL/GenBank/DDBJ whole genome shotgun (WGS) entry which is preliminary data.</text>
</comment>
<accession>A0AAD5PNS6</accession>
<dbReference type="AlphaFoldDB" id="A0AAD5PNS6"/>
<evidence type="ECO:0000313" key="2">
    <source>
        <dbReference type="Proteomes" id="UP000820818"/>
    </source>
</evidence>
<protein>
    <submittedName>
        <fullName evidence="1">Uncharacterized protein</fullName>
    </submittedName>
</protein>
<evidence type="ECO:0000313" key="1">
    <source>
        <dbReference type="EMBL" id="KAI9551354.1"/>
    </source>
</evidence>
<name>A0AAD5PNS6_9CRUS</name>
<organism evidence="1 2">
    <name type="scientific">Daphnia sinensis</name>
    <dbReference type="NCBI Taxonomy" id="1820382"/>
    <lineage>
        <taxon>Eukaryota</taxon>
        <taxon>Metazoa</taxon>
        <taxon>Ecdysozoa</taxon>
        <taxon>Arthropoda</taxon>
        <taxon>Crustacea</taxon>
        <taxon>Branchiopoda</taxon>
        <taxon>Diplostraca</taxon>
        <taxon>Cladocera</taxon>
        <taxon>Anomopoda</taxon>
        <taxon>Daphniidae</taxon>
        <taxon>Daphnia</taxon>
        <taxon>Daphnia similis group</taxon>
    </lineage>
</organism>
<keyword evidence="2" id="KW-1185">Reference proteome</keyword>